<accession>A0A3N1ZRJ5</accession>
<dbReference type="AlphaFoldDB" id="A0A3N1ZRJ5"/>
<dbReference type="Gene3D" id="3.90.226.10">
    <property type="entry name" value="2-enoyl-CoA Hydratase, Chain A, domain 1"/>
    <property type="match status" value="1"/>
</dbReference>
<sequence>MTDELSPKTPSNDQPSGSAPAPRPEAGWPPPVAPSQTPRPSSVGIAPVGFSPVVAPSQGTFKRGFGYGFGGALGAGTVLLGLSVVGSLLTMATFAGIGALVDGATTPSADGTSYETVWGSDDASKTLRAIDVRGAIMAGGDQGMGLTQATYGYEVADTIDQMTKEDADGLVLRMDTPGGTINGSRAIGEAVIRYKERTGHKVVAVVEGMSASGGMFAMAPADKIIADHGTLVGSIGVISGPFQQYKDVKAVDGGLLGGGVTTTGGITSEYISQGKGKDFGNPYRAMTPEERKVWTDGLAAEYAGFTSWVAQHRKIPEATIRNDLGAHIFDPETAKKKGLVDEVLGRDEAYREAAKANGLDPADTRLEASTMPGFLNSLLGAEARIYGQAPAATAEKGQAVRITSVICTGSPQVLAWNGPTTQFCGR</sequence>
<feature type="compositionally biased region" description="Polar residues" evidence="5">
    <location>
        <begin position="8"/>
        <end position="17"/>
    </location>
</feature>
<feature type="domain" description="Peptidase S49" evidence="6">
    <location>
        <begin position="197"/>
        <end position="359"/>
    </location>
</feature>
<dbReference type="GO" id="GO:0008236">
    <property type="term" value="F:serine-type peptidase activity"/>
    <property type="evidence" value="ECO:0007669"/>
    <property type="project" value="UniProtKB-KW"/>
</dbReference>
<protein>
    <submittedName>
        <fullName evidence="7">Protease-4</fullName>
    </submittedName>
</protein>
<keyword evidence="2 7" id="KW-0645">Protease</keyword>
<gene>
    <name evidence="7" type="ORF">EDD41_0650</name>
</gene>
<dbReference type="Proteomes" id="UP000275749">
    <property type="component" value="Unassembled WGS sequence"/>
</dbReference>
<evidence type="ECO:0000256" key="1">
    <source>
        <dbReference type="ARBA" id="ARBA00008683"/>
    </source>
</evidence>
<evidence type="ECO:0000256" key="5">
    <source>
        <dbReference type="SAM" id="MobiDB-lite"/>
    </source>
</evidence>
<reference evidence="7 8" key="1">
    <citation type="submission" date="2018-11" db="EMBL/GenBank/DDBJ databases">
        <title>Sequencing the genomes of 1000 actinobacteria strains.</title>
        <authorList>
            <person name="Klenk H.-P."/>
        </authorList>
    </citation>
    <scope>NUCLEOTIDE SEQUENCE [LARGE SCALE GENOMIC DNA]</scope>
    <source>
        <strain evidence="7 8">DSM 10546</strain>
    </source>
</reference>
<dbReference type="InterPro" id="IPR002142">
    <property type="entry name" value="Peptidase_S49"/>
</dbReference>
<evidence type="ECO:0000256" key="3">
    <source>
        <dbReference type="ARBA" id="ARBA00022801"/>
    </source>
</evidence>
<proteinExistence type="inferred from homology"/>
<dbReference type="Gene3D" id="6.20.330.10">
    <property type="match status" value="1"/>
</dbReference>
<evidence type="ECO:0000256" key="4">
    <source>
        <dbReference type="ARBA" id="ARBA00022825"/>
    </source>
</evidence>
<dbReference type="CDD" id="cd07023">
    <property type="entry name" value="S49_Sppa_N_C"/>
    <property type="match status" value="1"/>
</dbReference>
<feature type="region of interest" description="Disordered" evidence="5">
    <location>
        <begin position="1"/>
        <end position="44"/>
    </location>
</feature>
<comment type="caution">
    <text evidence="7">The sequence shown here is derived from an EMBL/GenBank/DDBJ whole genome shotgun (WGS) entry which is preliminary data.</text>
</comment>
<dbReference type="EMBL" id="RKHG01000001">
    <property type="protein sequence ID" value="ROR53496.1"/>
    <property type="molecule type" value="Genomic_DNA"/>
</dbReference>
<dbReference type="InterPro" id="IPR029045">
    <property type="entry name" value="ClpP/crotonase-like_dom_sf"/>
</dbReference>
<evidence type="ECO:0000259" key="6">
    <source>
        <dbReference type="Pfam" id="PF01343"/>
    </source>
</evidence>
<evidence type="ECO:0000313" key="8">
    <source>
        <dbReference type="Proteomes" id="UP000275749"/>
    </source>
</evidence>
<dbReference type="PANTHER" id="PTHR42987">
    <property type="entry name" value="PEPTIDASE S49"/>
    <property type="match status" value="1"/>
</dbReference>
<evidence type="ECO:0000256" key="2">
    <source>
        <dbReference type="ARBA" id="ARBA00022670"/>
    </source>
</evidence>
<comment type="similarity">
    <text evidence="1">Belongs to the peptidase S49 family.</text>
</comment>
<keyword evidence="4" id="KW-0720">Serine protease</keyword>
<keyword evidence="3" id="KW-0378">Hydrolase</keyword>
<dbReference type="Pfam" id="PF01343">
    <property type="entry name" value="Peptidase_S49"/>
    <property type="match status" value="1"/>
</dbReference>
<dbReference type="InterPro" id="IPR047272">
    <property type="entry name" value="S49_SppA_C"/>
</dbReference>
<evidence type="ECO:0000313" key="7">
    <source>
        <dbReference type="EMBL" id="ROR53496.1"/>
    </source>
</evidence>
<organism evidence="7 8">
    <name type="scientific">Luteococcus japonicus</name>
    <dbReference type="NCBI Taxonomy" id="33984"/>
    <lineage>
        <taxon>Bacteria</taxon>
        <taxon>Bacillati</taxon>
        <taxon>Actinomycetota</taxon>
        <taxon>Actinomycetes</taxon>
        <taxon>Propionibacteriales</taxon>
        <taxon>Propionibacteriaceae</taxon>
        <taxon>Luteococcus</taxon>
    </lineage>
</organism>
<dbReference type="GO" id="GO:0006508">
    <property type="term" value="P:proteolysis"/>
    <property type="evidence" value="ECO:0007669"/>
    <property type="project" value="UniProtKB-KW"/>
</dbReference>
<name>A0A3N1ZRJ5_9ACTN</name>
<dbReference type="PANTHER" id="PTHR42987:SF4">
    <property type="entry name" value="PROTEASE SOHB-RELATED"/>
    <property type="match status" value="1"/>
</dbReference>
<feature type="compositionally biased region" description="Pro residues" evidence="5">
    <location>
        <begin position="21"/>
        <end position="33"/>
    </location>
</feature>
<dbReference type="SUPFAM" id="SSF52096">
    <property type="entry name" value="ClpP/crotonase"/>
    <property type="match status" value="1"/>
</dbReference>